<evidence type="ECO:0000259" key="2">
    <source>
        <dbReference type="PROSITE" id="PS51352"/>
    </source>
</evidence>
<dbReference type="InterPro" id="IPR036249">
    <property type="entry name" value="Thioredoxin-like_sf"/>
</dbReference>
<dbReference type="Pfam" id="PF00085">
    <property type="entry name" value="Thioredoxin"/>
    <property type="match status" value="1"/>
</dbReference>
<proteinExistence type="predicted"/>
<sequence>MIPLHYSMSFLFGLHFPPHFAGRQFSPSLSLMAFLHFFLSPSPPSAWTQTSPTMPSDLVRCAIVGDRLCRVPVTLSGTKRSSRICVRSSLDAAGSVVVVGKVTEVTKNTFWPIVEAAGDKAVVLDMYTQWFCGQCFLAACAGHVSLSPDRCGPCKVIAPKFQELSEKYLDVIFLKLDCNQENKPLAKELGIRVVPTFKILKNSKIVKEVKGAKYDDLVVAIEGVRSG</sequence>
<keyword evidence="4" id="KW-1185">Reference proteome</keyword>
<protein>
    <submittedName>
        <fullName evidence="3">Thioredoxin domain</fullName>
    </submittedName>
</protein>
<dbReference type="Proteomes" id="UP001370490">
    <property type="component" value="Unassembled WGS sequence"/>
</dbReference>
<evidence type="ECO:0000313" key="3">
    <source>
        <dbReference type="EMBL" id="KAK6915164.1"/>
    </source>
</evidence>
<dbReference type="PANTHER" id="PTHR46115">
    <property type="entry name" value="THIOREDOXIN-LIKE PROTEIN 1"/>
    <property type="match status" value="1"/>
</dbReference>
<organism evidence="3 4">
    <name type="scientific">Dillenia turbinata</name>
    <dbReference type="NCBI Taxonomy" id="194707"/>
    <lineage>
        <taxon>Eukaryota</taxon>
        <taxon>Viridiplantae</taxon>
        <taxon>Streptophyta</taxon>
        <taxon>Embryophyta</taxon>
        <taxon>Tracheophyta</taxon>
        <taxon>Spermatophyta</taxon>
        <taxon>Magnoliopsida</taxon>
        <taxon>eudicotyledons</taxon>
        <taxon>Gunneridae</taxon>
        <taxon>Pentapetalae</taxon>
        <taxon>Dilleniales</taxon>
        <taxon>Dilleniaceae</taxon>
        <taxon>Dillenia</taxon>
    </lineage>
</organism>
<name>A0AAN8YTZ3_9MAGN</name>
<evidence type="ECO:0000313" key="4">
    <source>
        <dbReference type="Proteomes" id="UP001370490"/>
    </source>
</evidence>
<dbReference type="EMBL" id="JBAMMX010000025">
    <property type="protein sequence ID" value="KAK6915164.1"/>
    <property type="molecule type" value="Genomic_DNA"/>
</dbReference>
<gene>
    <name evidence="3" type="ORF">RJ641_020281</name>
</gene>
<dbReference type="CDD" id="cd02947">
    <property type="entry name" value="TRX_family"/>
    <property type="match status" value="1"/>
</dbReference>
<dbReference type="Gene3D" id="3.40.30.10">
    <property type="entry name" value="Glutaredoxin"/>
    <property type="match status" value="1"/>
</dbReference>
<accession>A0AAN8YTZ3</accession>
<keyword evidence="1" id="KW-1015">Disulfide bond</keyword>
<dbReference type="InterPro" id="IPR013766">
    <property type="entry name" value="Thioredoxin_domain"/>
</dbReference>
<dbReference type="AlphaFoldDB" id="A0AAN8YTZ3"/>
<dbReference type="PROSITE" id="PS51352">
    <property type="entry name" value="THIOREDOXIN_2"/>
    <property type="match status" value="1"/>
</dbReference>
<feature type="domain" description="Thioredoxin" evidence="2">
    <location>
        <begin position="115"/>
        <end position="226"/>
    </location>
</feature>
<comment type="caution">
    <text evidence="3">The sequence shown here is derived from an EMBL/GenBank/DDBJ whole genome shotgun (WGS) entry which is preliminary data.</text>
</comment>
<evidence type="ECO:0000256" key="1">
    <source>
        <dbReference type="ARBA" id="ARBA00023157"/>
    </source>
</evidence>
<dbReference type="SUPFAM" id="SSF52833">
    <property type="entry name" value="Thioredoxin-like"/>
    <property type="match status" value="1"/>
</dbReference>
<reference evidence="3 4" key="1">
    <citation type="submission" date="2023-12" db="EMBL/GenBank/DDBJ databases">
        <title>A high-quality genome assembly for Dillenia turbinata (Dilleniales).</title>
        <authorList>
            <person name="Chanderbali A."/>
        </authorList>
    </citation>
    <scope>NUCLEOTIDE SEQUENCE [LARGE SCALE GENOMIC DNA]</scope>
    <source>
        <strain evidence="3">LSX21</strain>
        <tissue evidence="3">Leaf</tissue>
    </source>
</reference>